<feature type="region of interest" description="Disordered" evidence="1">
    <location>
        <begin position="199"/>
        <end position="246"/>
    </location>
</feature>
<dbReference type="OrthoDB" id="6754776at2759"/>
<protein>
    <recommendedName>
        <fullName evidence="4">HTH CENPB-type domain-containing protein</fullName>
    </recommendedName>
</protein>
<evidence type="ECO:0008006" key="4">
    <source>
        <dbReference type="Google" id="ProtNLM"/>
    </source>
</evidence>
<proteinExistence type="predicted"/>
<dbReference type="Proteomes" id="UP000801492">
    <property type="component" value="Unassembled WGS sequence"/>
</dbReference>
<evidence type="ECO:0000313" key="2">
    <source>
        <dbReference type="EMBL" id="KAF2882912.1"/>
    </source>
</evidence>
<dbReference type="EMBL" id="VTPC01090583">
    <property type="protein sequence ID" value="KAF2882912.1"/>
    <property type="molecule type" value="Genomic_DNA"/>
</dbReference>
<evidence type="ECO:0000256" key="1">
    <source>
        <dbReference type="SAM" id="MobiDB-lite"/>
    </source>
</evidence>
<evidence type="ECO:0000313" key="3">
    <source>
        <dbReference type="Proteomes" id="UP000801492"/>
    </source>
</evidence>
<reference evidence="2" key="1">
    <citation type="submission" date="2019-08" db="EMBL/GenBank/DDBJ databases">
        <title>The genome of the North American firefly Photinus pyralis.</title>
        <authorList>
            <consortium name="Photinus pyralis genome working group"/>
            <person name="Fallon T.R."/>
            <person name="Sander Lower S.E."/>
            <person name="Weng J.-K."/>
        </authorList>
    </citation>
    <scope>NUCLEOTIDE SEQUENCE</scope>
    <source>
        <strain evidence="2">TRF0915ILg1</strain>
        <tissue evidence="2">Whole body</tissue>
    </source>
</reference>
<sequence>MIADHDRKGWLVITMDEKDIKWPRNILQSKDVETEGKCIRLGRFHCVFNKAQDAELLHRILHIKTCMYGLITRDVRCLAYQVADKNGIKHPFLKSKQAAGQYWFTAFEKRHPKLTIKSPEATSVARTGRKQVACITSAEESSFCPSVKESFVPALIIFKLKRMKEELKDGAPPGSILACIDSEWMKDENLSAEHCNAPSSERRRCTPEHLELTPKFRSRTPEPRLNTAQSCLDPSAPYRDGPSKTI</sequence>
<feature type="compositionally biased region" description="Basic and acidic residues" evidence="1">
    <location>
        <begin position="200"/>
        <end position="222"/>
    </location>
</feature>
<gene>
    <name evidence="2" type="ORF">ILUMI_23266</name>
</gene>
<accession>A0A8K0FZS7</accession>
<organism evidence="2 3">
    <name type="scientific">Ignelater luminosus</name>
    <name type="common">Cucubano</name>
    <name type="synonym">Pyrophorus luminosus</name>
    <dbReference type="NCBI Taxonomy" id="2038154"/>
    <lineage>
        <taxon>Eukaryota</taxon>
        <taxon>Metazoa</taxon>
        <taxon>Ecdysozoa</taxon>
        <taxon>Arthropoda</taxon>
        <taxon>Hexapoda</taxon>
        <taxon>Insecta</taxon>
        <taxon>Pterygota</taxon>
        <taxon>Neoptera</taxon>
        <taxon>Endopterygota</taxon>
        <taxon>Coleoptera</taxon>
        <taxon>Polyphaga</taxon>
        <taxon>Elateriformia</taxon>
        <taxon>Elateroidea</taxon>
        <taxon>Elateridae</taxon>
        <taxon>Agrypninae</taxon>
        <taxon>Pyrophorini</taxon>
        <taxon>Ignelater</taxon>
    </lineage>
</organism>
<comment type="caution">
    <text evidence="2">The sequence shown here is derived from an EMBL/GenBank/DDBJ whole genome shotgun (WGS) entry which is preliminary data.</text>
</comment>
<keyword evidence="3" id="KW-1185">Reference proteome</keyword>
<dbReference type="AlphaFoldDB" id="A0A8K0FZS7"/>
<name>A0A8K0FZS7_IGNLU</name>